<name>A0AAD6S418_9AGAR</name>
<organism evidence="2 3">
    <name type="scientific">Mycena alexandri</name>
    <dbReference type="NCBI Taxonomy" id="1745969"/>
    <lineage>
        <taxon>Eukaryota</taxon>
        <taxon>Fungi</taxon>
        <taxon>Dikarya</taxon>
        <taxon>Basidiomycota</taxon>
        <taxon>Agaricomycotina</taxon>
        <taxon>Agaricomycetes</taxon>
        <taxon>Agaricomycetidae</taxon>
        <taxon>Agaricales</taxon>
        <taxon>Marasmiineae</taxon>
        <taxon>Mycenaceae</taxon>
        <taxon>Mycena</taxon>
    </lineage>
</organism>
<feature type="region of interest" description="Disordered" evidence="1">
    <location>
        <begin position="313"/>
        <end position="343"/>
    </location>
</feature>
<accession>A0AAD6S418</accession>
<sequence>MGLTTLHTRAGSHSEDGGTVSGASWVVPPTECDYGGRLVDAIPGTAPHDILDHPVWASCNAGRGLKDSRCSIALAVDRICRPVLVATFLDYAKFPISKDNRGCAVQAQGGKRRIVVGKDRCVKQCPPFIMERSLAYVIMTSPASLGTTEHTLPTTYVQSATSAIFCYGSRKTTTSPHRSPAQNEHQECDFRAHVIMDDKGSLMRVPSLVPTIRFESSDDWYLPLPPSTVLYEQYPPPPPLRVSSKSEEQYPPLPRYPAALAATVSAFTRSSSASTVSSLSFSTRSSSRTSSRPRPFRVQMNLRTSRRRLHVQFSSPSSVTVSAPSPIESHGAPSTTYELSSMDETSLTSSSNLMAFSRALSSVRMSTIPRSVASLMAPSERAPSSSSLSEVPMQAGFGFWSESSSLGRTLSVLTQSSFLSDSTAPSPSPSPPPLPESPSTHSPSSPGPSRPPSPSSLSLRTHEASGSVSISIPRGDVPSVRSLLDTVPSYRRHTASRVRRGSLFADELRRLADVRGEETQDIVRALRNELRDLADFLHRPTSHPTSPVQVLSPTPIPHAPPPVDRTPSPVAAPERVIQLLEPPPMNYTSSLLFRTSSNASSYLSSHHSDDGLWSPFPDSLYPGEPCVLSEEPESSPDYSPSSGYRHSPSTHLRELRIH</sequence>
<feature type="compositionally biased region" description="Low complexity" evidence="1">
    <location>
        <begin position="314"/>
        <end position="326"/>
    </location>
</feature>
<feature type="region of interest" description="Disordered" evidence="1">
    <location>
        <begin position="623"/>
        <end position="658"/>
    </location>
</feature>
<proteinExistence type="predicted"/>
<dbReference type="Proteomes" id="UP001218188">
    <property type="component" value="Unassembled WGS sequence"/>
</dbReference>
<evidence type="ECO:0000256" key="1">
    <source>
        <dbReference type="SAM" id="MobiDB-lite"/>
    </source>
</evidence>
<dbReference type="AlphaFoldDB" id="A0AAD6S418"/>
<evidence type="ECO:0000313" key="3">
    <source>
        <dbReference type="Proteomes" id="UP001218188"/>
    </source>
</evidence>
<comment type="caution">
    <text evidence="2">The sequence shown here is derived from an EMBL/GenBank/DDBJ whole genome shotgun (WGS) entry which is preliminary data.</text>
</comment>
<feature type="compositionally biased region" description="Polar residues" evidence="1">
    <location>
        <begin position="542"/>
        <end position="552"/>
    </location>
</feature>
<reference evidence="2" key="1">
    <citation type="submission" date="2023-03" db="EMBL/GenBank/DDBJ databases">
        <title>Massive genome expansion in bonnet fungi (Mycena s.s.) driven by repeated elements and novel gene families across ecological guilds.</title>
        <authorList>
            <consortium name="Lawrence Berkeley National Laboratory"/>
            <person name="Harder C.B."/>
            <person name="Miyauchi S."/>
            <person name="Viragh M."/>
            <person name="Kuo A."/>
            <person name="Thoen E."/>
            <person name="Andreopoulos B."/>
            <person name="Lu D."/>
            <person name="Skrede I."/>
            <person name="Drula E."/>
            <person name="Henrissat B."/>
            <person name="Morin E."/>
            <person name="Kohler A."/>
            <person name="Barry K."/>
            <person name="LaButti K."/>
            <person name="Morin E."/>
            <person name="Salamov A."/>
            <person name="Lipzen A."/>
            <person name="Mereny Z."/>
            <person name="Hegedus B."/>
            <person name="Baldrian P."/>
            <person name="Stursova M."/>
            <person name="Weitz H."/>
            <person name="Taylor A."/>
            <person name="Grigoriev I.V."/>
            <person name="Nagy L.G."/>
            <person name="Martin F."/>
            <person name="Kauserud H."/>
        </authorList>
    </citation>
    <scope>NUCLEOTIDE SEQUENCE</scope>
    <source>
        <strain evidence="2">CBHHK200</strain>
    </source>
</reference>
<protein>
    <submittedName>
        <fullName evidence="2">Uncharacterized protein</fullName>
    </submittedName>
</protein>
<feature type="compositionally biased region" description="Pro residues" evidence="1">
    <location>
        <begin position="445"/>
        <end position="454"/>
    </location>
</feature>
<evidence type="ECO:0000313" key="2">
    <source>
        <dbReference type="EMBL" id="KAJ7018552.1"/>
    </source>
</evidence>
<feature type="compositionally biased region" description="Pro residues" evidence="1">
    <location>
        <begin position="554"/>
        <end position="564"/>
    </location>
</feature>
<feature type="compositionally biased region" description="Pro residues" evidence="1">
    <location>
        <begin position="426"/>
        <end position="436"/>
    </location>
</feature>
<feature type="region of interest" description="Disordered" evidence="1">
    <location>
        <begin position="1"/>
        <end position="22"/>
    </location>
</feature>
<dbReference type="EMBL" id="JARJCM010000336">
    <property type="protein sequence ID" value="KAJ7018552.1"/>
    <property type="molecule type" value="Genomic_DNA"/>
</dbReference>
<feature type="region of interest" description="Disordered" evidence="1">
    <location>
        <begin position="417"/>
        <end position="480"/>
    </location>
</feature>
<gene>
    <name evidence="2" type="ORF">C8F04DRAFT_1327379</name>
</gene>
<keyword evidence="3" id="KW-1185">Reference proteome</keyword>
<feature type="region of interest" description="Disordered" evidence="1">
    <location>
        <begin position="540"/>
        <end position="569"/>
    </location>
</feature>